<dbReference type="Proteomes" id="UP000276215">
    <property type="component" value="Unassembled WGS sequence"/>
</dbReference>
<dbReference type="AlphaFoldDB" id="A0A3N4IRN9"/>
<proteinExistence type="predicted"/>
<gene>
    <name evidence="2" type="ORF">L873DRAFT_1823130</name>
    <name evidence="1" type="ORF">L873DRAFT_1823942</name>
</gene>
<evidence type="ECO:0000313" key="3">
    <source>
        <dbReference type="Proteomes" id="UP000276215"/>
    </source>
</evidence>
<sequence>MVYCSFRHASARYEFTYETAEGKGEGGDDGGHIRLVDRSCASRLTLSRFLCY</sequence>
<reference evidence="1 3" key="1">
    <citation type="journal article" date="2018" name="Nat. Ecol. Evol.">
        <title>Pezizomycetes genomes reveal the molecular basis of ectomycorrhizal truffle lifestyle.</title>
        <authorList>
            <person name="Murat C."/>
            <person name="Payen T."/>
            <person name="Noel B."/>
            <person name="Kuo A."/>
            <person name="Morin E."/>
            <person name="Chen J."/>
            <person name="Kohler A."/>
            <person name="Krizsan K."/>
            <person name="Balestrini R."/>
            <person name="Da Silva C."/>
            <person name="Montanini B."/>
            <person name="Hainaut M."/>
            <person name="Levati E."/>
            <person name="Barry K.W."/>
            <person name="Belfiori B."/>
            <person name="Cichocki N."/>
            <person name="Clum A."/>
            <person name="Dockter R.B."/>
            <person name="Fauchery L."/>
            <person name="Guy J."/>
            <person name="Iotti M."/>
            <person name="Le Tacon F."/>
            <person name="Lindquist E.A."/>
            <person name="Lipzen A."/>
            <person name="Malagnac F."/>
            <person name="Mello A."/>
            <person name="Molinier V."/>
            <person name="Miyauchi S."/>
            <person name="Poulain J."/>
            <person name="Riccioni C."/>
            <person name="Rubini A."/>
            <person name="Sitrit Y."/>
            <person name="Splivallo R."/>
            <person name="Traeger S."/>
            <person name="Wang M."/>
            <person name="Zifcakova L."/>
            <person name="Wipf D."/>
            <person name="Zambonelli A."/>
            <person name="Paolocci F."/>
            <person name="Nowrousian M."/>
            <person name="Ottonello S."/>
            <person name="Baldrian P."/>
            <person name="Spatafora J.W."/>
            <person name="Henrissat B."/>
            <person name="Nagy L.G."/>
            <person name="Aury J.M."/>
            <person name="Wincker P."/>
            <person name="Grigoriev I.V."/>
            <person name="Bonfante P."/>
            <person name="Martin F.M."/>
        </authorList>
    </citation>
    <scope>NUCLEOTIDE SEQUENCE [LARGE SCALE GENOMIC DNA]</scope>
    <source>
        <strain evidence="1 3">120613-1</strain>
    </source>
</reference>
<organism evidence="1 3">
    <name type="scientific">Choiromyces venosus 120613-1</name>
    <dbReference type="NCBI Taxonomy" id="1336337"/>
    <lineage>
        <taxon>Eukaryota</taxon>
        <taxon>Fungi</taxon>
        <taxon>Dikarya</taxon>
        <taxon>Ascomycota</taxon>
        <taxon>Pezizomycotina</taxon>
        <taxon>Pezizomycetes</taxon>
        <taxon>Pezizales</taxon>
        <taxon>Tuberaceae</taxon>
        <taxon>Choiromyces</taxon>
    </lineage>
</organism>
<protein>
    <submittedName>
        <fullName evidence="1">Uncharacterized protein</fullName>
    </submittedName>
</protein>
<dbReference type="EMBL" id="ML120655">
    <property type="protein sequence ID" value="RPA88833.1"/>
    <property type="molecule type" value="Genomic_DNA"/>
</dbReference>
<keyword evidence="3" id="KW-1185">Reference proteome</keyword>
<name>A0A3N4IRN9_9PEZI</name>
<feature type="non-terminal residue" evidence="1">
    <location>
        <position position="52"/>
    </location>
</feature>
<evidence type="ECO:0000313" key="2">
    <source>
        <dbReference type="EMBL" id="RPA89297.1"/>
    </source>
</evidence>
<dbReference type="EMBL" id="ML120593">
    <property type="protein sequence ID" value="RPA89297.1"/>
    <property type="molecule type" value="Genomic_DNA"/>
</dbReference>
<evidence type="ECO:0000313" key="1">
    <source>
        <dbReference type="EMBL" id="RPA88833.1"/>
    </source>
</evidence>
<accession>A0A3N4IRN9</accession>